<dbReference type="InterPro" id="IPR015943">
    <property type="entry name" value="WD40/YVTN_repeat-like_dom_sf"/>
</dbReference>
<proteinExistence type="predicted"/>
<evidence type="ECO:0000256" key="6">
    <source>
        <dbReference type="SAM" id="MobiDB-lite"/>
    </source>
</evidence>
<dbReference type="RefSeq" id="WP_243319854.1">
    <property type="nucleotide sequence ID" value="NZ_JALGCL010000001.1"/>
</dbReference>
<dbReference type="PANTHER" id="PTHR43289">
    <property type="entry name" value="MITOGEN-ACTIVATED PROTEIN KINASE KINASE KINASE 20-RELATED"/>
    <property type="match status" value="1"/>
</dbReference>
<evidence type="ECO:0000259" key="7">
    <source>
        <dbReference type="PROSITE" id="PS50011"/>
    </source>
</evidence>
<dbReference type="PROSITE" id="PS00107">
    <property type="entry name" value="PROTEIN_KINASE_ATP"/>
    <property type="match status" value="1"/>
</dbReference>
<feature type="region of interest" description="Disordered" evidence="6">
    <location>
        <begin position="1200"/>
        <end position="1245"/>
    </location>
</feature>
<dbReference type="GO" id="GO:0004674">
    <property type="term" value="F:protein serine/threonine kinase activity"/>
    <property type="evidence" value="ECO:0007669"/>
    <property type="project" value="UniProtKB-KW"/>
</dbReference>
<dbReference type="Gene3D" id="3.30.200.20">
    <property type="entry name" value="Phosphorylase Kinase, domain 1"/>
    <property type="match status" value="1"/>
</dbReference>
<dbReference type="PANTHER" id="PTHR43289:SF6">
    <property type="entry name" value="SERINE_THREONINE-PROTEIN KINASE NEKL-3"/>
    <property type="match status" value="1"/>
</dbReference>
<dbReference type="SUPFAM" id="SSF50978">
    <property type="entry name" value="WD40 repeat-like"/>
    <property type="match status" value="1"/>
</dbReference>
<evidence type="ECO:0000256" key="4">
    <source>
        <dbReference type="ARBA" id="ARBA00022840"/>
    </source>
</evidence>
<comment type="caution">
    <text evidence="8">The sequence shown here is derived from an EMBL/GenBank/DDBJ whole genome shotgun (WGS) entry which is preliminary data.</text>
</comment>
<gene>
    <name evidence="8" type="ORF">MQC88_05810</name>
</gene>
<evidence type="ECO:0000256" key="5">
    <source>
        <dbReference type="PROSITE-ProRule" id="PRU10141"/>
    </source>
</evidence>
<dbReference type="Gene3D" id="2.130.10.10">
    <property type="entry name" value="YVTN repeat-like/Quinoprotein amine dehydrogenase"/>
    <property type="match status" value="2"/>
</dbReference>
<keyword evidence="9" id="KW-1185">Reference proteome</keyword>
<dbReference type="Pfam" id="PF00069">
    <property type="entry name" value="Pkinase"/>
    <property type="match status" value="1"/>
</dbReference>
<dbReference type="CDD" id="cd14014">
    <property type="entry name" value="STKc_PknB_like"/>
    <property type="match status" value="1"/>
</dbReference>
<protein>
    <submittedName>
        <fullName evidence="8">WD40 repeat domain-containing serine/threonine protein kinase</fullName>
    </submittedName>
</protein>
<keyword evidence="8" id="KW-0723">Serine/threonine-protein kinase</keyword>
<dbReference type="InterPro" id="IPR011044">
    <property type="entry name" value="Quino_amine_DH_bsu"/>
</dbReference>
<accession>A0ABT0A3A7</accession>
<keyword evidence="1" id="KW-0808">Transferase</keyword>
<dbReference type="SMART" id="SM00220">
    <property type="entry name" value="S_TKc"/>
    <property type="match status" value="1"/>
</dbReference>
<evidence type="ECO:0000313" key="9">
    <source>
        <dbReference type="Proteomes" id="UP001165423"/>
    </source>
</evidence>
<dbReference type="InterPro" id="IPR017441">
    <property type="entry name" value="Protein_kinase_ATP_BS"/>
</dbReference>
<dbReference type="Proteomes" id="UP001165423">
    <property type="component" value="Unassembled WGS sequence"/>
</dbReference>
<dbReference type="EMBL" id="JALGCL010000001">
    <property type="protein sequence ID" value="MCJ0825477.1"/>
    <property type="molecule type" value="Genomic_DNA"/>
</dbReference>
<organism evidence="8 9">
    <name type="scientific">Cognatiluteimonas sedimenti</name>
    <dbReference type="NCBI Taxonomy" id="2927791"/>
    <lineage>
        <taxon>Bacteria</taxon>
        <taxon>Pseudomonadati</taxon>
        <taxon>Pseudomonadota</taxon>
        <taxon>Gammaproteobacteria</taxon>
        <taxon>Lysobacterales</taxon>
        <taxon>Lysobacteraceae</taxon>
        <taxon>Cognatiluteimonas</taxon>
    </lineage>
</organism>
<sequence length="1454" mass="157751">MSGPRDPQPAVEGGPSPSHWWLDPALAQLAFGASVRAGKTASVSIASAMFNALQGADAATLDLEDPAQRAFGDYELLEQIGQGGMGMVFRARQQRLGREVAIKLLSAGAWAPEPLVDSLRREARHAAQLQHANIVTVFEMGEHEGLIFYAMQLVRGRSLSQQLDADGPLPARDAARLLRTIAEAVDYAHQLGVLHLDLKPGNILIEANHGDGAGAPLVTDFGLARRIEQALERDNISGTPSYMAPEQARTDGPALTPATDVWALGAVLYESLTGHPPFEGEDAAATVRLLLEAEVRKPSRYLSVPGDLEAICLKCLRKDPAQRYPDARALADDLGHYLEGREVSVRPLSAAQRLWRWARREPRVAGGLGFAVLSLVVGVFATSLQWQRADANARTASERLWETRREAAVRASMDGNGNDALPRLLANIQELEGAGDGDAALLDRRRFGMLAQQGVQLIDAIAVADANPMAVELSPDGSLLAIAYNDLSVRWYDTATLHERGRASLQGRKSADGGPRLPILLRFAGDSLLRVTLHWYDNQTSPTDGDSWLVDLRRAAVVEPPPGFADFADANFSDDGTLALLRDRRKRVQLWQVSPWQPRSPLIDPGGAGRVDDLSWLLGPRMVAMLPVAMLEMHLFRMPRLAAAGKLAMPNRVSVSAWNQSHDGHWIALGNFDGQLFLLDTRLRTLRTLPTARGREITWVEFSSDDAWLAACSYDGTAYAFDVASGEVLVSGQMRHDFILHRVGIDHGQRLLVAAGEGRVGLWRIPRAGPRASAAQRIDLAPAPHGLSGPYAASWSFRSGLLASAGIDGQVRLWRLPRPPSLPALAPRQIAEELEFDGQRIVDVEWHRLRLYSTSRGASSPWLELPQPPGFAELVDRGRTLLVTVGPSLRVYDVPSLRLRFAPIALPDSPQRLLASPDGGRVLLSFGGHGPVGFEDRLRQYDLRRGTRLAGDLALPGPLRQIAFSADGSRLLAVGPAEAATDVLAATRLGRLAQYPHDAFQPVTWAAFAPGRRDLLLATRAPDPRLGSDVLMDWDPDADAVRSERPLGAAQPLSVIAYGARTYVAGLGTDLLFNASGAARAAQRYTGTEATAVAALSPDARIVAHAFRREVQLVDARSGTAIGPPLQADINAIDVLQQLAFAPDGRSLLGRSLHGHWLLWPIAPDLRPTAQIAERLGYTQVQDDHPARLRALDAAKRNALRASDPGPWPAVEPRPPVTASHSANRHWQVGRPNLDRGPIPDRDPATPPQMLDLAAHYNRSPDGVEMPFYSVRAQLRPYPVGVQRIGGIDFDLRGVMDVSRNDDNVGNLPMGPRCIEIPAARVAAVHALVQSVIRQPTEVVTTIASLTWRYRDGSRARVPIRTLREVPGFSGRDQQVPEVFGISLASRYFGFRGETLSAPRLPNPQPGRAVDALCLSIPDDAEPLSVFALTLEGATKPPFVGKPAIAAAVSRNHH</sequence>
<dbReference type="PROSITE" id="PS00108">
    <property type="entry name" value="PROTEIN_KINASE_ST"/>
    <property type="match status" value="1"/>
</dbReference>
<name>A0ABT0A3A7_9GAMM</name>
<dbReference type="InterPro" id="IPR036322">
    <property type="entry name" value="WD40_repeat_dom_sf"/>
</dbReference>
<dbReference type="Gene3D" id="1.10.510.10">
    <property type="entry name" value="Transferase(Phosphotransferase) domain 1"/>
    <property type="match status" value="1"/>
</dbReference>
<feature type="binding site" evidence="5">
    <location>
        <position position="103"/>
    </location>
    <ligand>
        <name>ATP</name>
        <dbReference type="ChEBI" id="CHEBI:30616"/>
    </ligand>
</feature>
<feature type="compositionally biased region" description="Pro residues" evidence="6">
    <location>
        <begin position="1206"/>
        <end position="1216"/>
    </location>
</feature>
<dbReference type="InterPro" id="IPR008271">
    <property type="entry name" value="Ser/Thr_kinase_AS"/>
</dbReference>
<evidence type="ECO:0000256" key="1">
    <source>
        <dbReference type="ARBA" id="ARBA00022679"/>
    </source>
</evidence>
<dbReference type="PROSITE" id="PS50011">
    <property type="entry name" value="PROTEIN_KINASE_DOM"/>
    <property type="match status" value="1"/>
</dbReference>
<dbReference type="SMART" id="SM00320">
    <property type="entry name" value="WD40"/>
    <property type="match status" value="3"/>
</dbReference>
<keyword evidence="4 5" id="KW-0067">ATP-binding</keyword>
<feature type="domain" description="Protein kinase" evidence="7">
    <location>
        <begin position="74"/>
        <end position="338"/>
    </location>
</feature>
<evidence type="ECO:0000256" key="2">
    <source>
        <dbReference type="ARBA" id="ARBA00022741"/>
    </source>
</evidence>
<keyword evidence="2 5" id="KW-0547">Nucleotide-binding</keyword>
<evidence type="ECO:0000313" key="8">
    <source>
        <dbReference type="EMBL" id="MCJ0825477.1"/>
    </source>
</evidence>
<dbReference type="InterPro" id="IPR001680">
    <property type="entry name" value="WD40_rpt"/>
</dbReference>
<dbReference type="Pfam" id="PF00400">
    <property type="entry name" value="WD40"/>
    <property type="match status" value="2"/>
</dbReference>
<evidence type="ECO:0000256" key="3">
    <source>
        <dbReference type="ARBA" id="ARBA00022777"/>
    </source>
</evidence>
<reference evidence="8 9" key="1">
    <citation type="submission" date="2022-03" db="EMBL/GenBank/DDBJ databases">
        <title>Luteimonas soily sp. nov., a novel bacterium isolated from the soil.</title>
        <authorList>
            <person name="Zhang X."/>
        </authorList>
    </citation>
    <scope>NUCLEOTIDE SEQUENCE [LARGE SCALE GENOMIC DNA]</scope>
    <source>
        <strain evidence="8 9">50</strain>
    </source>
</reference>
<dbReference type="SUPFAM" id="SSF56112">
    <property type="entry name" value="Protein kinase-like (PK-like)"/>
    <property type="match status" value="1"/>
</dbReference>
<dbReference type="SUPFAM" id="SSF50969">
    <property type="entry name" value="YVTN repeat-like/Quinoprotein amine dehydrogenase"/>
    <property type="match status" value="1"/>
</dbReference>
<keyword evidence="3 8" id="KW-0418">Kinase</keyword>
<dbReference type="InterPro" id="IPR011009">
    <property type="entry name" value="Kinase-like_dom_sf"/>
</dbReference>
<dbReference type="InterPro" id="IPR000719">
    <property type="entry name" value="Prot_kinase_dom"/>
</dbReference>